<dbReference type="PRINTS" id="PR00455">
    <property type="entry name" value="HTHTETR"/>
</dbReference>
<protein>
    <submittedName>
        <fullName evidence="7">TetR family transcriptional regulator</fullName>
    </submittedName>
</protein>
<evidence type="ECO:0000256" key="2">
    <source>
        <dbReference type="ARBA" id="ARBA00023015"/>
    </source>
</evidence>
<dbReference type="SUPFAM" id="SSF46689">
    <property type="entry name" value="Homeodomain-like"/>
    <property type="match status" value="1"/>
</dbReference>
<dbReference type="Pfam" id="PF13977">
    <property type="entry name" value="TetR_C_6"/>
    <property type="match status" value="1"/>
</dbReference>
<dbReference type="InterPro" id="IPR050109">
    <property type="entry name" value="HTH-type_TetR-like_transc_reg"/>
</dbReference>
<dbReference type="Pfam" id="PF00440">
    <property type="entry name" value="TetR_N"/>
    <property type="match status" value="1"/>
</dbReference>
<keyword evidence="2" id="KW-0805">Transcription regulation</keyword>
<keyword evidence="3 5" id="KW-0238">DNA-binding</keyword>
<organism evidence="7 8">
    <name type="scientific">Streptomyces calidiresistens</name>
    <dbReference type="NCBI Taxonomy" id="1485586"/>
    <lineage>
        <taxon>Bacteria</taxon>
        <taxon>Bacillati</taxon>
        <taxon>Actinomycetota</taxon>
        <taxon>Actinomycetes</taxon>
        <taxon>Kitasatosporales</taxon>
        <taxon>Streptomycetaceae</taxon>
        <taxon>Streptomyces</taxon>
    </lineage>
</organism>
<evidence type="ECO:0000256" key="5">
    <source>
        <dbReference type="PROSITE-ProRule" id="PRU00335"/>
    </source>
</evidence>
<dbReference type="SUPFAM" id="SSF48498">
    <property type="entry name" value="Tetracyclin repressor-like, C-terminal domain"/>
    <property type="match status" value="1"/>
</dbReference>
<evidence type="ECO:0000259" key="6">
    <source>
        <dbReference type="PROSITE" id="PS50977"/>
    </source>
</evidence>
<keyword evidence="8" id="KW-1185">Reference proteome</keyword>
<dbReference type="InterPro" id="IPR009057">
    <property type="entry name" value="Homeodomain-like_sf"/>
</dbReference>
<comment type="caution">
    <text evidence="7">The sequence shown here is derived from an EMBL/GenBank/DDBJ whole genome shotgun (WGS) entry which is preliminary data.</text>
</comment>
<dbReference type="InterPro" id="IPR001647">
    <property type="entry name" value="HTH_TetR"/>
</dbReference>
<evidence type="ECO:0000313" key="8">
    <source>
        <dbReference type="Proteomes" id="UP000530234"/>
    </source>
</evidence>
<gene>
    <name evidence="7" type="ORF">FOE67_08625</name>
</gene>
<proteinExistence type="predicted"/>
<feature type="DNA-binding region" description="H-T-H motif" evidence="5">
    <location>
        <begin position="40"/>
        <end position="59"/>
    </location>
</feature>
<dbReference type="GO" id="GO:0000976">
    <property type="term" value="F:transcription cis-regulatory region binding"/>
    <property type="evidence" value="ECO:0007669"/>
    <property type="project" value="TreeGrafter"/>
</dbReference>
<dbReference type="AlphaFoldDB" id="A0A7W3T261"/>
<keyword evidence="1" id="KW-0678">Repressor</keyword>
<dbReference type="Gene3D" id="1.10.357.10">
    <property type="entry name" value="Tetracycline Repressor, domain 2"/>
    <property type="match status" value="1"/>
</dbReference>
<reference evidence="8" key="1">
    <citation type="submission" date="2019-10" db="EMBL/GenBank/DDBJ databases">
        <title>Streptomyces sp. nov., a novel actinobacterium isolated from alkaline environment.</title>
        <authorList>
            <person name="Golinska P."/>
        </authorList>
    </citation>
    <scope>NUCLEOTIDE SEQUENCE [LARGE SCALE GENOMIC DNA]</scope>
    <source>
        <strain evidence="8">DSM 42108</strain>
    </source>
</reference>
<dbReference type="PANTHER" id="PTHR30055:SF223">
    <property type="entry name" value="HTH-TYPE TRANSCRIPTIONAL REGULATOR UIDR"/>
    <property type="match status" value="1"/>
</dbReference>
<feature type="domain" description="HTH tetR-type" evidence="6">
    <location>
        <begin position="17"/>
        <end position="77"/>
    </location>
</feature>
<accession>A0A7W3T261</accession>
<evidence type="ECO:0000256" key="1">
    <source>
        <dbReference type="ARBA" id="ARBA00022491"/>
    </source>
</evidence>
<dbReference type="RefSeq" id="WP_182662188.1">
    <property type="nucleotide sequence ID" value="NZ_VKHS01000140.1"/>
</dbReference>
<dbReference type="PROSITE" id="PS50977">
    <property type="entry name" value="HTH_TETR_2"/>
    <property type="match status" value="1"/>
</dbReference>
<dbReference type="InterPro" id="IPR039538">
    <property type="entry name" value="BetI_C"/>
</dbReference>
<sequence>MASRRETSPVREHRPIAQRRAQLLTAAAEVMREQGVAAATTRAIAERAGLPHGSVHYCFGTKTALLRAVVQSEVDRSVERAWRRAAGSTDLEGVLRGVLEAQLDSVREDPGHHAMLDELIALARRDPALADLPGWEHERYVSAATDLISELPTTIGLDLARPAREIATMIMVLAAGLSDLWTATENRSELDRALDDCVRGLAARLSRPA</sequence>
<dbReference type="InterPro" id="IPR036271">
    <property type="entry name" value="Tet_transcr_reg_TetR-rel_C_sf"/>
</dbReference>
<dbReference type="PANTHER" id="PTHR30055">
    <property type="entry name" value="HTH-TYPE TRANSCRIPTIONAL REGULATOR RUTR"/>
    <property type="match status" value="1"/>
</dbReference>
<dbReference type="GO" id="GO:0003700">
    <property type="term" value="F:DNA-binding transcription factor activity"/>
    <property type="evidence" value="ECO:0007669"/>
    <property type="project" value="TreeGrafter"/>
</dbReference>
<evidence type="ECO:0000256" key="3">
    <source>
        <dbReference type="ARBA" id="ARBA00023125"/>
    </source>
</evidence>
<dbReference type="Proteomes" id="UP000530234">
    <property type="component" value="Unassembled WGS sequence"/>
</dbReference>
<evidence type="ECO:0000256" key="4">
    <source>
        <dbReference type="ARBA" id="ARBA00023163"/>
    </source>
</evidence>
<name>A0A7W3T261_9ACTN</name>
<dbReference type="EMBL" id="VKHS01000140">
    <property type="protein sequence ID" value="MBB0229575.1"/>
    <property type="molecule type" value="Genomic_DNA"/>
</dbReference>
<evidence type="ECO:0000313" key="7">
    <source>
        <dbReference type="EMBL" id="MBB0229575.1"/>
    </source>
</evidence>
<keyword evidence="4" id="KW-0804">Transcription</keyword>